<evidence type="ECO:0000313" key="4">
    <source>
        <dbReference type="Proteomes" id="UP000051870"/>
    </source>
</evidence>
<dbReference type="Proteomes" id="UP000051870">
    <property type="component" value="Unassembled WGS sequence"/>
</dbReference>
<protein>
    <submittedName>
        <fullName evidence="3">L-2,4-diaminobutyric acid acetyltransferase</fullName>
        <ecNumber evidence="3">2.3.1.178</ecNumber>
    </submittedName>
</protein>
<reference evidence="4" key="1">
    <citation type="submission" date="2015-09" db="EMBL/GenBank/DDBJ databases">
        <authorList>
            <person name="Rodrigo-Torres Lidia"/>
            <person name="Arahal R.David."/>
        </authorList>
    </citation>
    <scope>NUCLEOTIDE SEQUENCE [LARGE SCALE GENOMIC DNA]</scope>
    <source>
        <strain evidence="4">CECT 7735</strain>
    </source>
</reference>
<dbReference type="SUPFAM" id="SSF55729">
    <property type="entry name" value="Acyl-CoA N-acyltransferases (Nat)"/>
    <property type="match status" value="1"/>
</dbReference>
<dbReference type="GO" id="GO:0033816">
    <property type="term" value="F:diaminobutyrate acetyltransferase activity"/>
    <property type="evidence" value="ECO:0007669"/>
    <property type="project" value="UniProtKB-EC"/>
</dbReference>
<dbReference type="Pfam" id="PF00583">
    <property type="entry name" value="Acetyltransf_1"/>
    <property type="match status" value="1"/>
</dbReference>
<dbReference type="STRING" id="1715693.PH7735_04083"/>
<dbReference type="InterPro" id="IPR016181">
    <property type="entry name" value="Acyl_CoA_acyltransferase"/>
</dbReference>
<feature type="domain" description="N-acetyltransferase" evidence="2">
    <location>
        <begin position="13"/>
        <end position="159"/>
    </location>
</feature>
<proteinExistence type="predicted"/>
<dbReference type="EMBL" id="CYTW01000008">
    <property type="protein sequence ID" value="CUK15858.1"/>
    <property type="molecule type" value="Genomic_DNA"/>
</dbReference>
<evidence type="ECO:0000313" key="3">
    <source>
        <dbReference type="EMBL" id="CUK15858.1"/>
    </source>
</evidence>
<sequence>MKHSLELFEQPIPILRSPRPEDGERVALLAKDDRKQVFGELLGELSDFEQFMNTSIVAEVEGEVVGAVLAYVPPYDPETLNILHVVIHENEENKGLGSLMLGQLMRREVCAGITRVETTISASDEVTWALFRRFAQWQRRRLDIKPFFTQALQPHRRHENDNQVTIQLSDEAENAA</sequence>
<organism evidence="3 4">
    <name type="scientific">Shimia thalassica</name>
    <dbReference type="NCBI Taxonomy" id="1715693"/>
    <lineage>
        <taxon>Bacteria</taxon>
        <taxon>Pseudomonadati</taxon>
        <taxon>Pseudomonadota</taxon>
        <taxon>Alphaproteobacteria</taxon>
        <taxon>Rhodobacterales</taxon>
        <taxon>Roseobacteraceae</taxon>
    </lineage>
</organism>
<dbReference type="CDD" id="cd04301">
    <property type="entry name" value="NAT_SF"/>
    <property type="match status" value="1"/>
</dbReference>
<keyword evidence="4" id="KW-1185">Reference proteome</keyword>
<dbReference type="InterPro" id="IPR000182">
    <property type="entry name" value="GNAT_dom"/>
</dbReference>
<keyword evidence="3" id="KW-0808">Transferase</keyword>
<dbReference type="PROSITE" id="PS51186">
    <property type="entry name" value="GNAT"/>
    <property type="match status" value="1"/>
</dbReference>
<keyword evidence="3" id="KW-0012">Acyltransferase</keyword>
<dbReference type="Gene3D" id="3.40.630.30">
    <property type="match status" value="1"/>
</dbReference>
<evidence type="ECO:0000256" key="1">
    <source>
        <dbReference type="SAM" id="MobiDB-lite"/>
    </source>
</evidence>
<dbReference type="EC" id="2.3.1.178" evidence="3"/>
<feature type="region of interest" description="Disordered" evidence="1">
    <location>
        <begin position="155"/>
        <end position="176"/>
    </location>
</feature>
<gene>
    <name evidence="3" type="primary">ectA</name>
    <name evidence="3" type="ORF">PH7735_04083</name>
</gene>
<evidence type="ECO:0000259" key="2">
    <source>
        <dbReference type="PROSITE" id="PS51186"/>
    </source>
</evidence>
<name>A0A0P1IYT9_9RHOB</name>
<dbReference type="AlphaFoldDB" id="A0A0P1IYT9"/>
<dbReference type="RefSeq" id="WP_058313243.1">
    <property type="nucleotide sequence ID" value="NZ_CYTW01000008.1"/>
</dbReference>
<accession>A0A0P1IYT9</accession>
<dbReference type="GeneID" id="83883047"/>